<proteinExistence type="predicted"/>
<feature type="compositionally biased region" description="Basic and acidic residues" evidence="1">
    <location>
        <begin position="34"/>
        <end position="43"/>
    </location>
</feature>
<comment type="caution">
    <text evidence="2">The sequence shown here is derived from an EMBL/GenBank/DDBJ whole genome shotgun (WGS) entry which is preliminary data.</text>
</comment>
<evidence type="ECO:0000256" key="1">
    <source>
        <dbReference type="SAM" id="MobiDB-lite"/>
    </source>
</evidence>
<gene>
    <name evidence="2" type="ORF">F8388_009497</name>
    <name evidence="3" type="ORF">G4B88_024671</name>
</gene>
<sequence length="123" mass="13492">HHSLHPPTHLTHSIFISLLGYHLPQTKRKKKKREQPEEERQRLDAGVGRNCTELLSPYFALRYSPSAPIGDEGFRLLIGRSVVQIGFIIISASLTGLQSVKIARAAVTLATGLLKKAGAEATL</sequence>
<accession>A0A7J6EIN9</accession>
<dbReference type="AlphaFoldDB" id="A0A7J6EIN9"/>
<dbReference type="Proteomes" id="UP000525078">
    <property type="component" value="Unassembled WGS sequence"/>
</dbReference>
<name>A0A7J6EIN9_CANSA</name>
<protein>
    <submittedName>
        <fullName evidence="2">Uncharacterized protein</fullName>
    </submittedName>
</protein>
<evidence type="ECO:0000313" key="3">
    <source>
        <dbReference type="EMBL" id="KAF4387099.1"/>
    </source>
</evidence>
<evidence type="ECO:0000313" key="5">
    <source>
        <dbReference type="Proteomes" id="UP000583929"/>
    </source>
</evidence>
<evidence type="ECO:0000313" key="4">
    <source>
        <dbReference type="Proteomes" id="UP000525078"/>
    </source>
</evidence>
<evidence type="ECO:0000313" key="2">
    <source>
        <dbReference type="EMBL" id="KAF4358214.1"/>
    </source>
</evidence>
<organism evidence="2 4">
    <name type="scientific">Cannabis sativa</name>
    <name type="common">Hemp</name>
    <name type="synonym">Marijuana</name>
    <dbReference type="NCBI Taxonomy" id="3483"/>
    <lineage>
        <taxon>Eukaryota</taxon>
        <taxon>Viridiplantae</taxon>
        <taxon>Streptophyta</taxon>
        <taxon>Embryophyta</taxon>
        <taxon>Tracheophyta</taxon>
        <taxon>Spermatophyta</taxon>
        <taxon>Magnoliopsida</taxon>
        <taxon>eudicotyledons</taxon>
        <taxon>Gunneridae</taxon>
        <taxon>Pentapetalae</taxon>
        <taxon>rosids</taxon>
        <taxon>fabids</taxon>
        <taxon>Rosales</taxon>
        <taxon>Cannabaceae</taxon>
        <taxon>Cannabis</taxon>
    </lineage>
</organism>
<feature type="non-terminal residue" evidence="2">
    <location>
        <position position="1"/>
    </location>
</feature>
<keyword evidence="5" id="KW-1185">Reference proteome</keyword>
<reference evidence="4 5" key="1">
    <citation type="journal article" date="2020" name="bioRxiv">
        <title>Sequence and annotation of 42 cannabis genomes reveals extensive copy number variation in cannabinoid synthesis and pathogen resistance genes.</title>
        <authorList>
            <person name="Mckernan K.J."/>
            <person name="Helbert Y."/>
            <person name="Kane L.T."/>
            <person name="Ebling H."/>
            <person name="Zhang L."/>
            <person name="Liu B."/>
            <person name="Eaton Z."/>
            <person name="Mclaughlin S."/>
            <person name="Kingan S."/>
            <person name="Baybayan P."/>
            <person name="Concepcion G."/>
            <person name="Jordan M."/>
            <person name="Riva A."/>
            <person name="Barbazuk W."/>
            <person name="Harkins T."/>
        </authorList>
    </citation>
    <scope>NUCLEOTIDE SEQUENCE [LARGE SCALE GENOMIC DNA]</scope>
    <source>
        <strain evidence="4 5">cv. Jamaican Lion 4</strain>
        <strain evidence="3">Father</strain>
        <strain evidence="2">Mother</strain>
        <tissue evidence="2">Leaf</tissue>
    </source>
</reference>
<dbReference type="EMBL" id="JAATIP010000228">
    <property type="protein sequence ID" value="KAF4358214.1"/>
    <property type="molecule type" value="Genomic_DNA"/>
</dbReference>
<dbReference type="EMBL" id="JAATIQ010000080">
    <property type="protein sequence ID" value="KAF4387099.1"/>
    <property type="molecule type" value="Genomic_DNA"/>
</dbReference>
<feature type="region of interest" description="Disordered" evidence="1">
    <location>
        <begin position="26"/>
        <end position="45"/>
    </location>
</feature>
<dbReference type="Proteomes" id="UP000583929">
    <property type="component" value="Unassembled WGS sequence"/>
</dbReference>